<evidence type="ECO:0000256" key="1">
    <source>
        <dbReference type="SAM" id="MobiDB-lite"/>
    </source>
</evidence>
<evidence type="ECO:0000313" key="3">
    <source>
        <dbReference type="Proteomes" id="UP001550378"/>
    </source>
</evidence>
<dbReference type="RefSeq" id="WP_359658337.1">
    <property type="nucleotide sequence ID" value="NZ_JBEXZP010000314.1"/>
</dbReference>
<reference evidence="2 3" key="1">
    <citation type="submission" date="2024-06" db="EMBL/GenBank/DDBJ databases">
        <title>The Natural Products Discovery Center: Release of the First 8490 Sequenced Strains for Exploring Actinobacteria Biosynthetic Diversity.</title>
        <authorList>
            <person name="Kalkreuter E."/>
            <person name="Kautsar S.A."/>
            <person name="Yang D."/>
            <person name="Bader C.D."/>
            <person name="Teijaro C.N."/>
            <person name="Fluegel L."/>
            <person name="Davis C.M."/>
            <person name="Simpson J.R."/>
            <person name="Lauterbach L."/>
            <person name="Steele A.D."/>
            <person name="Gui C."/>
            <person name="Meng S."/>
            <person name="Li G."/>
            <person name="Viehrig K."/>
            <person name="Ye F."/>
            <person name="Su P."/>
            <person name="Kiefer A.F."/>
            <person name="Nichols A."/>
            <person name="Cepeda A.J."/>
            <person name="Yan W."/>
            <person name="Fan B."/>
            <person name="Jiang Y."/>
            <person name="Adhikari A."/>
            <person name="Zheng C.-J."/>
            <person name="Schuster L."/>
            <person name="Cowan T.M."/>
            <person name="Smanski M.J."/>
            <person name="Chevrette M.G."/>
            <person name="De Carvalho L.P.S."/>
            <person name="Shen B."/>
        </authorList>
    </citation>
    <scope>NUCLEOTIDE SEQUENCE [LARGE SCALE GENOMIC DNA]</scope>
    <source>
        <strain evidence="2 3">NPDC006337</strain>
    </source>
</reference>
<keyword evidence="3" id="KW-1185">Reference proteome</keyword>
<name>A0ABV2W6W3_9ACTN</name>
<dbReference type="EMBL" id="JBEXZR010000015">
    <property type="protein sequence ID" value="MEU0709286.1"/>
    <property type="molecule type" value="Genomic_DNA"/>
</dbReference>
<dbReference type="Pfam" id="PF19650">
    <property type="entry name" value="DUF6153"/>
    <property type="match status" value="1"/>
</dbReference>
<protein>
    <submittedName>
        <fullName evidence="2">DUF6153 family protein</fullName>
    </submittedName>
</protein>
<dbReference type="InterPro" id="IPR046151">
    <property type="entry name" value="DUF6153"/>
</dbReference>
<proteinExistence type="predicted"/>
<sequence>MSTGHHRRRVRLPAYRGALLILAVLAGVLAMHGLAPGTLAPHPGTHAKPAAHVAGDACDHVEEGGGGTGHAQHADSTCAAGGVSGAPGQPPLPAGTVEAAARTALHARPGGATVSGRAPPDLARLQLLRI</sequence>
<comment type="caution">
    <text evidence="2">The sequence shown here is derived from an EMBL/GenBank/DDBJ whole genome shotgun (WGS) entry which is preliminary data.</text>
</comment>
<dbReference type="Proteomes" id="UP001550378">
    <property type="component" value="Unassembled WGS sequence"/>
</dbReference>
<evidence type="ECO:0000313" key="2">
    <source>
        <dbReference type="EMBL" id="MEU0709286.1"/>
    </source>
</evidence>
<organism evidence="2 3">
    <name type="scientific">Streptomyces lavendulocolor</name>
    <dbReference type="NCBI Taxonomy" id="67316"/>
    <lineage>
        <taxon>Bacteria</taxon>
        <taxon>Bacillati</taxon>
        <taxon>Actinomycetota</taxon>
        <taxon>Actinomycetes</taxon>
        <taxon>Kitasatosporales</taxon>
        <taxon>Streptomycetaceae</taxon>
        <taxon>Streptomyces</taxon>
    </lineage>
</organism>
<feature type="region of interest" description="Disordered" evidence="1">
    <location>
        <begin position="42"/>
        <end position="95"/>
    </location>
</feature>
<accession>A0ABV2W6W3</accession>
<gene>
    <name evidence="2" type="ORF">ABZ508_18175</name>
</gene>